<dbReference type="InterPro" id="IPR022684">
    <property type="entry name" value="Calpain_cysteine_protease"/>
</dbReference>
<dbReference type="PROSITE" id="PS50203">
    <property type="entry name" value="CALPAIN_CAT"/>
    <property type="match status" value="1"/>
</dbReference>
<keyword evidence="2 7" id="KW-0645">Protease</keyword>
<evidence type="ECO:0000256" key="2">
    <source>
        <dbReference type="ARBA" id="ARBA00022670"/>
    </source>
</evidence>
<keyword evidence="8" id="KW-1185">Reference proteome</keyword>
<dbReference type="SUPFAM" id="SSF54001">
    <property type="entry name" value="Cysteine proteinases"/>
    <property type="match status" value="1"/>
</dbReference>
<evidence type="ECO:0000256" key="3">
    <source>
        <dbReference type="ARBA" id="ARBA00022801"/>
    </source>
</evidence>
<keyword evidence="3" id="KW-0378">Hydrolase</keyword>
<dbReference type="Pfam" id="PF00648">
    <property type="entry name" value="Peptidase_C2"/>
    <property type="match status" value="1"/>
</dbReference>
<comment type="similarity">
    <text evidence="1">Belongs to the peptidase C2 family.</text>
</comment>
<dbReference type="PANTHER" id="PTHR10183:SF379">
    <property type="entry name" value="CALPAIN-5"/>
    <property type="match status" value="1"/>
</dbReference>
<comment type="caution">
    <text evidence="7">The sequence shown here is derived from an EMBL/GenBank/DDBJ whole genome shotgun (WGS) entry which is preliminary data.</text>
</comment>
<accession>A0A0M0J3R3</accession>
<feature type="domain" description="Calpain catalytic" evidence="6">
    <location>
        <begin position="222"/>
        <end position="425"/>
    </location>
</feature>
<dbReference type="InterPro" id="IPR001300">
    <property type="entry name" value="Peptidase_C2_calpain_cat"/>
</dbReference>
<evidence type="ECO:0000256" key="1">
    <source>
        <dbReference type="ARBA" id="ARBA00007623"/>
    </source>
</evidence>
<dbReference type="EMBL" id="JWZX01003382">
    <property type="protein sequence ID" value="KOO21214.1"/>
    <property type="molecule type" value="Genomic_DNA"/>
</dbReference>
<evidence type="ECO:0000259" key="6">
    <source>
        <dbReference type="PROSITE" id="PS50203"/>
    </source>
</evidence>
<sequence>MQAHQVGVQVGSVVLGIDRGSGWTDLSGMSCDQVIAQIEESPRPFTMTMRPPPGASPFSPFQELLKDATETVLAPGLLSVHQSGGQVASEPFHIFAQNLNGEQPLELVLDFADSFNLKVSDNYDRPAGSMLRVVVPAGSMTFAARLDQEKPNKHTELQWKAQWKLLEPDRRVIDAKLGQLHDSTAKDIAQMVQLHIDLLKQGKDPFALTNVSAALDASELPSFIDIFFTPLWRSIGGEEADARRLAWRRPEQFLDETVPLGVFLQTVSADDIVQGELGSGWFMCALASLVEFPEMIDSIFGEAWLALSEEHGRPMHDDQGLYELRFCMHGQWINVLIDDFLPCKGPTQGLVYSRANGPELWVSFIEKAYAKLQGSYSNIRLGLPDEGLLDLTGAPTIRLRFDEAEPGSTLANPQYLTSTPDLRNVGTGERYVPPRLNWRSATGRIEGERFVPRRWEEYRIKSLFETSGAAGEARLRPAHCFHLVVPTPHAMHETLMFTLSQVDDRSPQSPGYLDVGLGLYRLDRAAGAQSHLTLVARTEGSAVRNVLLEAYLAAGEYVLVPLTGGVRATPSEAMGASTPADPYMPEPGCPLSATVCCCCATRARASHTVFTSECRSTVITSHWSLTPKNR</sequence>
<dbReference type="PRINTS" id="PR00704">
    <property type="entry name" value="CALPAIN"/>
</dbReference>
<protein>
    <submittedName>
        <fullName evidence="7">Calpain family cysteine protease containing protein</fullName>
    </submittedName>
</protein>
<dbReference type="SMART" id="SM00230">
    <property type="entry name" value="CysPc"/>
    <property type="match status" value="1"/>
</dbReference>
<dbReference type="GO" id="GO:0004198">
    <property type="term" value="F:calcium-dependent cysteine-type endopeptidase activity"/>
    <property type="evidence" value="ECO:0007669"/>
    <property type="project" value="InterPro"/>
</dbReference>
<gene>
    <name evidence="7" type="ORF">Ctob_004934</name>
</gene>
<comment type="caution">
    <text evidence="5">Lacks conserved residue(s) required for the propagation of feature annotation.</text>
</comment>
<dbReference type="OrthoDB" id="424753at2759"/>
<name>A0A0M0J3R3_9EUKA</name>
<dbReference type="InterPro" id="IPR038765">
    <property type="entry name" value="Papain-like_cys_pep_sf"/>
</dbReference>
<evidence type="ECO:0000256" key="4">
    <source>
        <dbReference type="ARBA" id="ARBA00022807"/>
    </source>
</evidence>
<keyword evidence="4" id="KW-0788">Thiol protease</keyword>
<dbReference type="AlphaFoldDB" id="A0A0M0J3R3"/>
<proteinExistence type="inferred from homology"/>
<evidence type="ECO:0000313" key="8">
    <source>
        <dbReference type="Proteomes" id="UP000037460"/>
    </source>
</evidence>
<reference evidence="8" key="1">
    <citation type="journal article" date="2015" name="PLoS Genet.">
        <title>Genome Sequence and Transcriptome Analyses of Chrysochromulina tobin: Metabolic Tools for Enhanced Algal Fitness in the Prominent Order Prymnesiales (Haptophyceae).</title>
        <authorList>
            <person name="Hovde B.T."/>
            <person name="Deodato C.R."/>
            <person name="Hunsperger H.M."/>
            <person name="Ryken S.A."/>
            <person name="Yost W."/>
            <person name="Jha R.K."/>
            <person name="Patterson J."/>
            <person name="Monnat R.J. Jr."/>
            <person name="Barlow S.B."/>
            <person name="Starkenburg S.R."/>
            <person name="Cattolico R.A."/>
        </authorList>
    </citation>
    <scope>NUCLEOTIDE SEQUENCE</scope>
    <source>
        <strain evidence="8">CCMP291</strain>
    </source>
</reference>
<organism evidence="7 8">
    <name type="scientific">Chrysochromulina tobinii</name>
    <dbReference type="NCBI Taxonomy" id="1460289"/>
    <lineage>
        <taxon>Eukaryota</taxon>
        <taxon>Haptista</taxon>
        <taxon>Haptophyta</taxon>
        <taxon>Prymnesiophyceae</taxon>
        <taxon>Prymnesiales</taxon>
        <taxon>Chrysochromulinaceae</taxon>
        <taxon>Chrysochromulina</taxon>
    </lineage>
</organism>
<dbReference type="Proteomes" id="UP000037460">
    <property type="component" value="Unassembled WGS sequence"/>
</dbReference>
<dbReference type="GO" id="GO:0006508">
    <property type="term" value="P:proteolysis"/>
    <property type="evidence" value="ECO:0007669"/>
    <property type="project" value="UniProtKB-KW"/>
</dbReference>
<evidence type="ECO:0000256" key="5">
    <source>
        <dbReference type="PROSITE-ProRule" id="PRU00239"/>
    </source>
</evidence>
<dbReference type="PANTHER" id="PTHR10183">
    <property type="entry name" value="CALPAIN"/>
    <property type="match status" value="1"/>
</dbReference>
<evidence type="ECO:0000313" key="7">
    <source>
        <dbReference type="EMBL" id="KOO21214.1"/>
    </source>
</evidence>